<dbReference type="InterPro" id="IPR041617">
    <property type="entry name" value="TPR_MalT"/>
</dbReference>
<keyword evidence="1" id="KW-0805">Transcription regulation</keyword>
<gene>
    <name evidence="5" type="ORF">SAMN04487931_1218</name>
</gene>
<dbReference type="PANTHER" id="PTHR44688">
    <property type="entry name" value="DNA-BINDING TRANSCRIPTIONAL ACTIVATOR DEVR_DOSR"/>
    <property type="match status" value="1"/>
</dbReference>
<keyword evidence="6" id="KW-1185">Reference proteome</keyword>
<dbReference type="PRINTS" id="PR00038">
    <property type="entry name" value="HTHLUXR"/>
</dbReference>
<evidence type="ECO:0000313" key="5">
    <source>
        <dbReference type="EMBL" id="SDU63821.1"/>
    </source>
</evidence>
<dbReference type="SUPFAM" id="SSF52540">
    <property type="entry name" value="P-loop containing nucleoside triphosphate hydrolases"/>
    <property type="match status" value="1"/>
</dbReference>
<accession>A0A1H2K5T0</accession>
<feature type="domain" description="HTH luxR-type" evidence="4">
    <location>
        <begin position="832"/>
        <end position="897"/>
    </location>
</feature>
<organism evidence="5 6">
    <name type="scientific">Desulfobacula phenolica</name>
    <dbReference type="NCBI Taxonomy" id="90732"/>
    <lineage>
        <taxon>Bacteria</taxon>
        <taxon>Pseudomonadati</taxon>
        <taxon>Thermodesulfobacteriota</taxon>
        <taxon>Desulfobacteria</taxon>
        <taxon>Desulfobacterales</taxon>
        <taxon>Desulfobacteraceae</taxon>
        <taxon>Desulfobacula</taxon>
    </lineage>
</organism>
<dbReference type="InterPro" id="IPR000792">
    <property type="entry name" value="Tscrpt_reg_LuxR_C"/>
</dbReference>
<keyword evidence="2" id="KW-0238">DNA-binding</keyword>
<dbReference type="PROSITE" id="PS00622">
    <property type="entry name" value="HTH_LUXR_1"/>
    <property type="match status" value="1"/>
</dbReference>
<dbReference type="InterPro" id="IPR011990">
    <property type="entry name" value="TPR-like_helical_dom_sf"/>
</dbReference>
<protein>
    <submittedName>
        <fullName evidence="5">Regulatory protein, luxR family</fullName>
    </submittedName>
</protein>
<sequence>MNFENLLLIHTKLYPPKLRTDRVLRPQLLEQLERGINSGARLILLTAPAGTGKTTLLCEWLQHSGRSAAWLSIGEADDEISRFLHYLVTSVSWATKMDFSLIYNALNTPGPVPVKTLMTHLVNTAMVFPGEVVVVLDGYHHITQPDIHEALAFLLDYLPDNFVFVIASRESFPISCGKWVIQNRLLRLDQAQLNFCRIEAEQFLTHTIGLDLAAPEVDRLMGRTEGWIAGLKLLALSASSGQNRKEDEKSYFSDDPSAAASLVQEMLDQQPSERIEFLLKTCLLEKMTSGLCEAVTGCKRCQEFLDDLEKKNLFVIPLDHDRTWFRYQNFFKALLEKKVRRQYPEMLLEGHSKASLWYERHGFFSQAIWHAIFSKDYDRACFLIEDHGEVLFKKGDFFSVKSWLSAIPADFVHANALLNLFEAVIFIQLGDLPQVQNRLSYLETYVEKNQILQDNARLYKLYHTVVAAFFSLKGDPAEAKRVLEKIIEKPSFGSWKLISIVLMGDLELRYGNIDNAENAYTTVLKQGREKDDAFALLSAMVGMASVQFYKGHPDTCIDTCTRALDKEQVVCESDCFVLAELHMRLAQIHYQTNRLEASEKEVKIAFKMAEKEMNSRLLIYGNILLTLINTAKNNIEKASNLLKSTRNQVHTGHLHCYEHQFKRAESFLMIRMRQLSRAGIPAAVMEPKKDINCKGCNGFCTCICIPFIRNLIEGHDDKTAICCLNQVMPRIRETGKIPRLLEARILLARALDRVGEKDRAVSAMEAALLMGHAAGYIRFFADCGNSILSLLHTVRQKASRQWQPTVSAEYVLHLIKTIEDEMGHGSFLSIPAEPMTEPLTEREMEILLLLASGQSNPVISDTLSISVNTVKTHIKNIFDKLLVNSRTQAVARARQIGLIP</sequence>
<dbReference type="AlphaFoldDB" id="A0A1H2K5T0"/>
<dbReference type="Pfam" id="PF25873">
    <property type="entry name" value="WHD_MalT"/>
    <property type="match status" value="1"/>
</dbReference>
<dbReference type="InterPro" id="IPR036388">
    <property type="entry name" value="WH-like_DNA-bd_sf"/>
</dbReference>
<reference evidence="6" key="1">
    <citation type="submission" date="2016-10" db="EMBL/GenBank/DDBJ databases">
        <authorList>
            <person name="Varghese N."/>
            <person name="Submissions S."/>
        </authorList>
    </citation>
    <scope>NUCLEOTIDE SEQUENCE [LARGE SCALE GENOMIC DNA]</scope>
    <source>
        <strain evidence="6">DSM 3384</strain>
    </source>
</reference>
<evidence type="ECO:0000256" key="2">
    <source>
        <dbReference type="ARBA" id="ARBA00023125"/>
    </source>
</evidence>
<evidence type="ECO:0000256" key="3">
    <source>
        <dbReference type="ARBA" id="ARBA00023163"/>
    </source>
</evidence>
<dbReference type="SUPFAM" id="SSF48452">
    <property type="entry name" value="TPR-like"/>
    <property type="match status" value="2"/>
</dbReference>
<dbReference type="InterPro" id="IPR059106">
    <property type="entry name" value="WHD_MalT"/>
</dbReference>
<dbReference type="Proteomes" id="UP000199608">
    <property type="component" value="Unassembled WGS sequence"/>
</dbReference>
<dbReference type="CDD" id="cd06170">
    <property type="entry name" value="LuxR_C_like"/>
    <property type="match status" value="1"/>
</dbReference>
<evidence type="ECO:0000313" key="6">
    <source>
        <dbReference type="Proteomes" id="UP000199608"/>
    </source>
</evidence>
<dbReference type="SUPFAM" id="SSF46894">
    <property type="entry name" value="C-terminal effector domain of the bipartite response regulators"/>
    <property type="match status" value="1"/>
</dbReference>
<evidence type="ECO:0000256" key="1">
    <source>
        <dbReference type="ARBA" id="ARBA00023015"/>
    </source>
</evidence>
<dbReference type="Pfam" id="PF17874">
    <property type="entry name" value="TPR_MalT"/>
    <property type="match status" value="1"/>
</dbReference>
<dbReference type="InterPro" id="IPR016032">
    <property type="entry name" value="Sig_transdc_resp-reg_C-effctor"/>
</dbReference>
<name>A0A1H2K5T0_9BACT</name>
<dbReference type="Gene3D" id="1.10.10.10">
    <property type="entry name" value="Winged helix-like DNA-binding domain superfamily/Winged helix DNA-binding domain"/>
    <property type="match status" value="1"/>
</dbReference>
<dbReference type="SMART" id="SM00421">
    <property type="entry name" value="HTH_LUXR"/>
    <property type="match status" value="1"/>
</dbReference>
<dbReference type="GO" id="GO:0006355">
    <property type="term" value="P:regulation of DNA-templated transcription"/>
    <property type="evidence" value="ECO:0007669"/>
    <property type="project" value="InterPro"/>
</dbReference>
<dbReference type="InterPro" id="IPR027417">
    <property type="entry name" value="P-loop_NTPase"/>
</dbReference>
<dbReference type="GO" id="GO:0003677">
    <property type="term" value="F:DNA binding"/>
    <property type="evidence" value="ECO:0007669"/>
    <property type="project" value="UniProtKB-KW"/>
</dbReference>
<keyword evidence="3" id="KW-0804">Transcription</keyword>
<dbReference type="RefSeq" id="WP_092238414.1">
    <property type="nucleotide sequence ID" value="NZ_FNLL01000021.1"/>
</dbReference>
<proteinExistence type="predicted"/>
<evidence type="ECO:0000259" key="4">
    <source>
        <dbReference type="PROSITE" id="PS50043"/>
    </source>
</evidence>
<dbReference type="PANTHER" id="PTHR44688:SF16">
    <property type="entry name" value="DNA-BINDING TRANSCRIPTIONAL ACTIVATOR DEVR_DOSR"/>
    <property type="match status" value="1"/>
</dbReference>
<dbReference type="PROSITE" id="PS50043">
    <property type="entry name" value="HTH_LUXR_2"/>
    <property type="match status" value="1"/>
</dbReference>
<dbReference type="Gene3D" id="3.40.50.300">
    <property type="entry name" value="P-loop containing nucleotide triphosphate hydrolases"/>
    <property type="match status" value="1"/>
</dbReference>
<dbReference type="Gene3D" id="1.25.40.10">
    <property type="entry name" value="Tetratricopeptide repeat domain"/>
    <property type="match status" value="1"/>
</dbReference>
<dbReference type="Pfam" id="PF00196">
    <property type="entry name" value="GerE"/>
    <property type="match status" value="1"/>
</dbReference>
<dbReference type="EMBL" id="FNLL01000021">
    <property type="protein sequence ID" value="SDU63821.1"/>
    <property type="molecule type" value="Genomic_DNA"/>
</dbReference>